<evidence type="ECO:0000256" key="1">
    <source>
        <dbReference type="ARBA" id="ARBA00008482"/>
    </source>
</evidence>
<evidence type="ECO:0000256" key="2">
    <source>
        <dbReference type="ARBA" id="ARBA00022490"/>
    </source>
</evidence>
<comment type="caution">
    <text evidence="7">The sequence shown here is derived from an EMBL/GenBank/DDBJ whole genome shotgun (WGS) entry which is preliminary data.</text>
</comment>
<comment type="subunit">
    <text evidence="5">Component of the eukaryotic translation initiation factor 3 (eIF-3) complex.</text>
</comment>
<dbReference type="GO" id="GO:0003743">
    <property type="term" value="F:translation initiation factor activity"/>
    <property type="evidence" value="ECO:0007669"/>
    <property type="project" value="UniProtKB-UniRule"/>
</dbReference>
<dbReference type="Proteomes" id="UP001530315">
    <property type="component" value="Unassembled WGS sequence"/>
</dbReference>
<dbReference type="InterPro" id="IPR027528">
    <property type="entry name" value="eIF3m"/>
</dbReference>
<dbReference type="InterPro" id="IPR036390">
    <property type="entry name" value="WH_DNA-bd_sf"/>
</dbReference>
<dbReference type="SUPFAM" id="SSF46785">
    <property type="entry name" value="Winged helix' DNA-binding domain"/>
    <property type="match status" value="1"/>
</dbReference>
<keyword evidence="2 5" id="KW-0963">Cytoplasm</keyword>
<protein>
    <recommendedName>
        <fullName evidence="5">Eukaryotic translation initiation factor 3 subunit M</fullName>
        <shortName evidence="5">eIF3m</shortName>
    </recommendedName>
</protein>
<comment type="subcellular location">
    <subcellularLocation>
        <location evidence="5">Cytoplasm</location>
    </subcellularLocation>
</comment>
<dbReference type="PANTHER" id="PTHR15350">
    <property type="entry name" value="COP9 SIGNALOSOME COMPLEX SUBUNIT 7/DENDRITIC CELL PROTEIN GA17"/>
    <property type="match status" value="1"/>
</dbReference>
<comment type="similarity">
    <text evidence="5">Belongs to the eIF-3 subunit M family.</text>
</comment>
<dbReference type="HAMAP" id="MF_03012">
    <property type="entry name" value="eIF3m"/>
    <property type="match status" value="1"/>
</dbReference>
<evidence type="ECO:0000259" key="6">
    <source>
        <dbReference type="PROSITE" id="PS50250"/>
    </source>
</evidence>
<evidence type="ECO:0000256" key="5">
    <source>
        <dbReference type="HAMAP-Rule" id="MF_03012"/>
    </source>
</evidence>
<dbReference type="Pfam" id="PF01399">
    <property type="entry name" value="PCI"/>
    <property type="match status" value="1"/>
</dbReference>
<proteinExistence type="inferred from homology"/>
<dbReference type="GO" id="GO:0001732">
    <property type="term" value="P:formation of cytoplasmic translation initiation complex"/>
    <property type="evidence" value="ECO:0007669"/>
    <property type="project" value="UniProtKB-UniRule"/>
</dbReference>
<evidence type="ECO:0000313" key="8">
    <source>
        <dbReference type="Proteomes" id="UP001530315"/>
    </source>
</evidence>
<comment type="similarity">
    <text evidence="1">Belongs to the CSN7/EIF3M family. CSN7 subfamily.</text>
</comment>
<dbReference type="SMART" id="SM00088">
    <property type="entry name" value="PINT"/>
    <property type="match status" value="1"/>
</dbReference>
<dbReference type="PANTHER" id="PTHR15350:SF2">
    <property type="entry name" value="EUKARYOTIC TRANSLATION INITIATION FACTOR 3 SUBUNIT M"/>
    <property type="match status" value="1"/>
</dbReference>
<keyword evidence="3 5" id="KW-0396">Initiation factor</keyword>
<dbReference type="InterPro" id="IPR045237">
    <property type="entry name" value="COPS7/eIF3m"/>
</dbReference>
<dbReference type="EMBL" id="JALLAZ020000297">
    <property type="protein sequence ID" value="KAL3798453.1"/>
    <property type="molecule type" value="Genomic_DNA"/>
</dbReference>
<keyword evidence="4 5" id="KW-0648">Protein biosynthesis</keyword>
<sequence>MTTVFPPHPSSTLVNVSEDADLRLVRVLAPSTSAPDEFEKECAAAIADGDAATLLRTVIDNGAVSGLMRADYTLDEAVSAFSLLTVYLDRVGDAVVGGELCGLLADAVAAGSSEDDGGRDRRSAMIAALFNLRSDGCERARLLARIVDLADASTLSPGEPRGVSALADALDPATLKSSLVLWGDGVDDVVLRALYAAVSRGMDRVLATLTKDEGDKTTEAKIRATKERKQTYMLLFLETYKEEFLICIVYILVSLSLTNTHVQSKLDADAASYAREASVYAIRDPIHLFSTQRRILSLLAVSALKTSEPALYDLLKIFMEGKLQDYRDFTAMPDKVAVFSTFGLDEDICMENMSLLSLVSLAGEHEEIPYGAIAATLNVREDEVERWVIRAVSSGLMDAKMDQLRRVVLVERCAVRQFGIREWTAMKIRLDKWKSNVKGVLDALKKSGVGALAESK</sequence>
<name>A0ABD3QDN4_9STRA</name>
<evidence type="ECO:0000256" key="3">
    <source>
        <dbReference type="ARBA" id="ARBA00022540"/>
    </source>
</evidence>
<dbReference type="GO" id="GO:0033290">
    <property type="term" value="C:eukaryotic 48S preinitiation complex"/>
    <property type="evidence" value="ECO:0007669"/>
    <property type="project" value="UniProtKB-UniRule"/>
</dbReference>
<organism evidence="7 8">
    <name type="scientific">Stephanodiscus triporus</name>
    <dbReference type="NCBI Taxonomy" id="2934178"/>
    <lineage>
        <taxon>Eukaryota</taxon>
        <taxon>Sar</taxon>
        <taxon>Stramenopiles</taxon>
        <taxon>Ochrophyta</taxon>
        <taxon>Bacillariophyta</taxon>
        <taxon>Coscinodiscophyceae</taxon>
        <taxon>Thalassiosirophycidae</taxon>
        <taxon>Stephanodiscales</taxon>
        <taxon>Stephanodiscaceae</taxon>
        <taxon>Stephanodiscus</taxon>
    </lineage>
</organism>
<keyword evidence="8" id="KW-1185">Reference proteome</keyword>
<dbReference type="GO" id="GO:0016282">
    <property type="term" value="C:eukaryotic 43S preinitiation complex"/>
    <property type="evidence" value="ECO:0007669"/>
    <property type="project" value="UniProtKB-UniRule"/>
</dbReference>
<evidence type="ECO:0000256" key="4">
    <source>
        <dbReference type="ARBA" id="ARBA00022917"/>
    </source>
</evidence>
<comment type="function">
    <text evidence="5">Component of the eukaryotic translation initiation factor 3 (eIF-3) complex, which is involved in protein synthesis of a specialized repertoire of mRNAs and, together with other initiation factors, stimulates binding of mRNA and methionyl-tRNAi to the 40S ribosome. The eIF-3 complex specifically targets and initiates translation of a subset of mRNAs involved in cell proliferation.</text>
</comment>
<reference evidence="7 8" key="1">
    <citation type="submission" date="2024-10" db="EMBL/GenBank/DDBJ databases">
        <title>Updated reference genomes for cyclostephanoid diatoms.</title>
        <authorList>
            <person name="Roberts W.R."/>
            <person name="Alverson A.J."/>
        </authorList>
    </citation>
    <scope>NUCLEOTIDE SEQUENCE [LARGE SCALE GENOMIC DNA]</scope>
    <source>
        <strain evidence="7 8">AJA276-08</strain>
    </source>
</reference>
<accession>A0ABD3QDN4</accession>
<dbReference type="PROSITE" id="PS50250">
    <property type="entry name" value="PCI"/>
    <property type="match status" value="1"/>
</dbReference>
<dbReference type="GO" id="GO:0071541">
    <property type="term" value="C:eukaryotic translation initiation factor 3 complex, eIF3m"/>
    <property type="evidence" value="ECO:0007669"/>
    <property type="project" value="UniProtKB-UniRule"/>
</dbReference>
<gene>
    <name evidence="7" type="ORF">ACHAW5_007405</name>
</gene>
<dbReference type="AlphaFoldDB" id="A0ABD3QDN4"/>
<dbReference type="InterPro" id="IPR000717">
    <property type="entry name" value="PCI_dom"/>
</dbReference>
<feature type="domain" description="PCI" evidence="6">
    <location>
        <begin position="243"/>
        <end position="415"/>
    </location>
</feature>
<evidence type="ECO:0000313" key="7">
    <source>
        <dbReference type="EMBL" id="KAL3798453.1"/>
    </source>
</evidence>